<sequence length="88" mass="10325">MDCCIVYFSQAIEPFKPQLTPLLEQSRRWNAEWNVTGALLYVRGNIMQVLEGEQQVVESLFQRIKAAPRHWQVEHILTRPITERLFVG</sequence>
<dbReference type="SMART" id="SM01034">
    <property type="entry name" value="BLUF"/>
    <property type="match status" value="1"/>
</dbReference>
<proteinExistence type="predicted"/>
<dbReference type="Pfam" id="PF04940">
    <property type="entry name" value="BLUF"/>
    <property type="match status" value="1"/>
</dbReference>
<evidence type="ECO:0000259" key="1">
    <source>
        <dbReference type="PROSITE" id="PS50925"/>
    </source>
</evidence>
<evidence type="ECO:0000313" key="3">
    <source>
        <dbReference type="Proteomes" id="UP000664628"/>
    </source>
</evidence>
<keyword evidence="3" id="KW-1185">Reference proteome</keyword>
<dbReference type="EMBL" id="JAFMYW010000023">
    <property type="protein sequence ID" value="MBO0953171.1"/>
    <property type="molecule type" value="Genomic_DNA"/>
</dbReference>
<dbReference type="SUPFAM" id="SSF54975">
    <property type="entry name" value="Acylphosphatase/BLUF domain-like"/>
    <property type="match status" value="1"/>
</dbReference>
<dbReference type="Proteomes" id="UP000664628">
    <property type="component" value="Unassembled WGS sequence"/>
</dbReference>
<gene>
    <name evidence="2" type="ORF">J2I46_31655</name>
</gene>
<protein>
    <submittedName>
        <fullName evidence="2">BLUF domain-containing protein</fullName>
    </submittedName>
</protein>
<evidence type="ECO:0000313" key="2">
    <source>
        <dbReference type="EMBL" id="MBO0953171.1"/>
    </source>
</evidence>
<dbReference type="RefSeq" id="WP_207333123.1">
    <property type="nucleotide sequence ID" value="NZ_JAFMYW010000023.1"/>
</dbReference>
<name>A0ABS3JT41_9BACT</name>
<accession>A0ABS3JT41</accession>
<reference evidence="2 3" key="1">
    <citation type="submission" date="2021-03" db="EMBL/GenBank/DDBJ databases">
        <title>Fibrella sp. HMF5405 genome sequencing and assembly.</title>
        <authorList>
            <person name="Kang H."/>
            <person name="Kim H."/>
            <person name="Bae S."/>
            <person name="Joh K."/>
        </authorList>
    </citation>
    <scope>NUCLEOTIDE SEQUENCE [LARGE SCALE GENOMIC DNA]</scope>
    <source>
        <strain evidence="2 3">HMF5405</strain>
    </source>
</reference>
<dbReference type="Gene3D" id="3.30.70.100">
    <property type="match status" value="1"/>
</dbReference>
<dbReference type="InterPro" id="IPR036046">
    <property type="entry name" value="Acylphosphatase-like_dom_sf"/>
</dbReference>
<organism evidence="2 3">
    <name type="scientific">Fibrella forsythiae</name>
    <dbReference type="NCBI Taxonomy" id="2817061"/>
    <lineage>
        <taxon>Bacteria</taxon>
        <taxon>Pseudomonadati</taxon>
        <taxon>Bacteroidota</taxon>
        <taxon>Cytophagia</taxon>
        <taxon>Cytophagales</taxon>
        <taxon>Spirosomataceae</taxon>
        <taxon>Fibrella</taxon>
    </lineage>
</organism>
<dbReference type="PROSITE" id="PS50925">
    <property type="entry name" value="BLUF"/>
    <property type="match status" value="1"/>
</dbReference>
<comment type="caution">
    <text evidence="2">The sequence shown here is derived from an EMBL/GenBank/DDBJ whole genome shotgun (WGS) entry which is preliminary data.</text>
</comment>
<dbReference type="InterPro" id="IPR007024">
    <property type="entry name" value="BLUF_domain"/>
</dbReference>
<feature type="domain" description="BLUF" evidence="1">
    <location>
        <begin position="2"/>
        <end position="88"/>
    </location>
</feature>